<comment type="caution">
    <text evidence="5">The sequence shown here is derived from an EMBL/GenBank/DDBJ whole genome shotgun (WGS) entry which is preliminary data.</text>
</comment>
<dbReference type="SUPFAM" id="SSF46894">
    <property type="entry name" value="C-terminal effector domain of the bipartite response regulators"/>
    <property type="match status" value="1"/>
</dbReference>
<reference evidence="6" key="1">
    <citation type="journal article" date="2019" name="Int. J. Syst. Evol. Microbiol.">
        <title>The Global Catalogue of Microorganisms (GCM) 10K type strain sequencing project: providing services to taxonomists for standard genome sequencing and annotation.</title>
        <authorList>
            <consortium name="The Broad Institute Genomics Platform"/>
            <consortium name="The Broad Institute Genome Sequencing Center for Infectious Disease"/>
            <person name="Wu L."/>
            <person name="Ma J."/>
        </authorList>
    </citation>
    <scope>NUCLEOTIDE SEQUENCE [LARGE SCALE GENOMIC DNA]</scope>
    <source>
        <strain evidence="6">CCM 7043</strain>
    </source>
</reference>
<feature type="domain" description="HTH luxR-type" evidence="4">
    <location>
        <begin position="864"/>
        <end position="929"/>
    </location>
</feature>
<organism evidence="5 6">
    <name type="scientific">Pseudonocardia yunnanensis</name>
    <dbReference type="NCBI Taxonomy" id="58107"/>
    <lineage>
        <taxon>Bacteria</taxon>
        <taxon>Bacillati</taxon>
        <taxon>Actinomycetota</taxon>
        <taxon>Actinomycetes</taxon>
        <taxon>Pseudonocardiales</taxon>
        <taxon>Pseudonocardiaceae</taxon>
        <taxon>Pseudonocardia</taxon>
    </lineage>
</organism>
<dbReference type="InterPro" id="IPR027417">
    <property type="entry name" value="P-loop_NTPase"/>
</dbReference>
<keyword evidence="6" id="KW-1185">Reference proteome</keyword>
<dbReference type="PRINTS" id="PR00038">
    <property type="entry name" value="HTHLUXR"/>
</dbReference>
<dbReference type="Proteomes" id="UP001597114">
    <property type="component" value="Unassembled WGS sequence"/>
</dbReference>
<evidence type="ECO:0000256" key="3">
    <source>
        <dbReference type="SAM" id="MobiDB-lite"/>
    </source>
</evidence>
<evidence type="ECO:0000256" key="1">
    <source>
        <dbReference type="ARBA" id="ARBA00022741"/>
    </source>
</evidence>
<dbReference type="GO" id="GO:0005524">
    <property type="term" value="F:ATP binding"/>
    <property type="evidence" value="ECO:0007669"/>
    <property type="project" value="UniProtKB-KW"/>
</dbReference>
<evidence type="ECO:0000256" key="2">
    <source>
        <dbReference type="ARBA" id="ARBA00022840"/>
    </source>
</evidence>
<dbReference type="InterPro" id="IPR011990">
    <property type="entry name" value="TPR-like_helical_dom_sf"/>
</dbReference>
<dbReference type="SUPFAM" id="SSF52540">
    <property type="entry name" value="P-loop containing nucleoside triphosphate hydrolases"/>
    <property type="match status" value="1"/>
</dbReference>
<dbReference type="InterPro" id="IPR000792">
    <property type="entry name" value="Tscrpt_reg_LuxR_C"/>
</dbReference>
<protein>
    <submittedName>
        <fullName evidence="5">ATP-binding protein</fullName>
    </submittedName>
</protein>
<dbReference type="PANTHER" id="PTHR16305">
    <property type="entry name" value="TESTICULAR SOLUBLE ADENYLYL CYCLASE"/>
    <property type="match status" value="1"/>
</dbReference>
<sequence length="956" mass="102796">MDVRAGGDVNVGVGCPARLVGRHDDLCLISTFVDDAAVNGRALLLVGEPGVGKTVVLEEAVTMAAARGIRVLRAGGVEFEASVAYSGLNQLLFPLRELFGELSAAHREALEVALGFGGGQPPNRLLVSNAALLLVRHAAVQRPLLLVVDDLPWLDRTSATVLGFVARRLAGSRVGFLGAARSHTGSSFEGGDLPDHELRPLDGGAASELVARQFPALAPSVRQRLLREARGNPLALLELPQALSGPQQQAVESLPAVLPLTQRLQALFASRIAALPEACRGIMLLGALDRSGGHDALRAAAACYGLESLAPAEHDQLVHVDEIAGRFEFRHPLIRSAVVEVSTAVERRGAHRRLADVLSEHAERRAWHLGEGVVGPDEHVAQRLEEAAHLAQSRGDAVGAIASLTRAADLSPKSVDRASRLAEAAYLGADSVGELVGASHLLDEARRTSPAGGASLHAVTAAAILLIDGDGDVMTAHKLLAEAIETSENTADEPDKALVEALYTLLLLCWFAGRRELWEPAFAAVDRLTPNAPELLWILCRTYSDPARTAHAAVPVLDALLDGACDETDPTRIVRLGAASVYLDRLTATRDVHWWIVREGREGRIAVRRYVAALMHLCHDTFHTGQWDTMAELTNEGARLCEERGYRFFIWYFRHMRGLHAAVRGDHEASQAITDELIRWAGARGARGVEWFVVHPRTLNYIGQGDYEAAYREATVHNEPGTIASHIPHAMWTSFDLVEAALKTDRLAQARAHVGAMREADLPALSTRLALLTAGAGAMVADDDRFVDAFDAALALPGNARWPFDLARVRLAYGERLRRARATAKGRVQLSAAADIFGRLGAQPWLERAGNELRATGISKARRSTTTSPVLTPQQREVAELAGSGLTNKQIGERLFLSHRTVGAHLYQIYPKLGITSRAALRDALAALPEDPPDDDSARPSEDMPAGLSGQPGDCA</sequence>
<evidence type="ECO:0000259" key="4">
    <source>
        <dbReference type="PROSITE" id="PS50043"/>
    </source>
</evidence>
<dbReference type="Gene3D" id="1.10.10.10">
    <property type="entry name" value="Winged helix-like DNA-binding domain superfamily/Winged helix DNA-binding domain"/>
    <property type="match status" value="1"/>
</dbReference>
<keyword evidence="1" id="KW-0547">Nucleotide-binding</keyword>
<dbReference type="EMBL" id="JBHUCO010000005">
    <property type="protein sequence ID" value="MFD1516655.1"/>
    <property type="molecule type" value="Genomic_DNA"/>
</dbReference>
<evidence type="ECO:0000313" key="6">
    <source>
        <dbReference type="Proteomes" id="UP001597114"/>
    </source>
</evidence>
<dbReference type="Pfam" id="PF00196">
    <property type="entry name" value="GerE"/>
    <property type="match status" value="1"/>
</dbReference>
<keyword evidence="2 5" id="KW-0067">ATP-binding</keyword>
<proteinExistence type="predicted"/>
<dbReference type="Gene3D" id="1.25.40.10">
    <property type="entry name" value="Tetratricopeptide repeat domain"/>
    <property type="match status" value="1"/>
</dbReference>
<dbReference type="PANTHER" id="PTHR16305:SF35">
    <property type="entry name" value="TRANSCRIPTIONAL ACTIVATOR DOMAIN"/>
    <property type="match status" value="1"/>
</dbReference>
<dbReference type="RefSeq" id="WP_344725540.1">
    <property type="nucleotide sequence ID" value="NZ_BAAAUS010000034.1"/>
</dbReference>
<name>A0ABW4EQR5_9PSEU</name>
<dbReference type="Pfam" id="PF13191">
    <property type="entry name" value="AAA_16"/>
    <property type="match status" value="1"/>
</dbReference>
<dbReference type="SMART" id="SM00421">
    <property type="entry name" value="HTH_LUXR"/>
    <property type="match status" value="1"/>
</dbReference>
<dbReference type="PROSITE" id="PS50043">
    <property type="entry name" value="HTH_LUXR_2"/>
    <property type="match status" value="1"/>
</dbReference>
<evidence type="ECO:0000313" key="5">
    <source>
        <dbReference type="EMBL" id="MFD1516655.1"/>
    </source>
</evidence>
<dbReference type="InterPro" id="IPR016032">
    <property type="entry name" value="Sig_transdc_resp-reg_C-effctor"/>
</dbReference>
<feature type="region of interest" description="Disordered" evidence="3">
    <location>
        <begin position="926"/>
        <end position="956"/>
    </location>
</feature>
<gene>
    <name evidence="5" type="ORF">ACFSJD_04100</name>
</gene>
<accession>A0ABW4EQR5</accession>
<dbReference type="InterPro" id="IPR041664">
    <property type="entry name" value="AAA_16"/>
</dbReference>
<dbReference type="InterPro" id="IPR036388">
    <property type="entry name" value="WH-like_DNA-bd_sf"/>
</dbReference>
<dbReference type="CDD" id="cd06170">
    <property type="entry name" value="LuxR_C_like"/>
    <property type="match status" value="1"/>
</dbReference>